<sequence length="102" mass="11410">MRIPAKVTKEVIPAIIKPFHLPKVAVNQSDKESATVRMPGCIIHPELWLLNHQDLLFGIKVQHKGPNMAQTPPFPANNMCKAILVCQDIRELEAFAYCSGHN</sequence>
<organism evidence="1 2">
    <name type="scientific">Xenoophorus captivus</name>
    <dbReference type="NCBI Taxonomy" id="1517983"/>
    <lineage>
        <taxon>Eukaryota</taxon>
        <taxon>Metazoa</taxon>
        <taxon>Chordata</taxon>
        <taxon>Craniata</taxon>
        <taxon>Vertebrata</taxon>
        <taxon>Euteleostomi</taxon>
        <taxon>Actinopterygii</taxon>
        <taxon>Neopterygii</taxon>
        <taxon>Teleostei</taxon>
        <taxon>Neoteleostei</taxon>
        <taxon>Acanthomorphata</taxon>
        <taxon>Ovalentaria</taxon>
        <taxon>Atherinomorphae</taxon>
        <taxon>Cyprinodontiformes</taxon>
        <taxon>Goodeidae</taxon>
        <taxon>Xenoophorus</taxon>
    </lineage>
</organism>
<comment type="caution">
    <text evidence="1">The sequence shown here is derived from an EMBL/GenBank/DDBJ whole genome shotgun (WGS) entry which is preliminary data.</text>
</comment>
<name>A0ABV0QZ93_9TELE</name>
<evidence type="ECO:0000313" key="1">
    <source>
        <dbReference type="EMBL" id="MEQ2201152.1"/>
    </source>
</evidence>
<accession>A0ABV0QZ93</accession>
<protein>
    <submittedName>
        <fullName evidence="1">Uncharacterized protein</fullName>
    </submittedName>
</protein>
<gene>
    <name evidence="1" type="ORF">XENOCAPTIV_008339</name>
</gene>
<proteinExistence type="predicted"/>
<reference evidence="1 2" key="1">
    <citation type="submission" date="2021-06" db="EMBL/GenBank/DDBJ databases">
        <authorList>
            <person name="Palmer J.M."/>
        </authorList>
    </citation>
    <scope>NUCLEOTIDE SEQUENCE [LARGE SCALE GENOMIC DNA]</scope>
    <source>
        <strain evidence="1 2">XC_2019</strain>
        <tissue evidence="1">Muscle</tissue>
    </source>
</reference>
<dbReference type="Proteomes" id="UP001434883">
    <property type="component" value="Unassembled WGS sequence"/>
</dbReference>
<keyword evidence="2" id="KW-1185">Reference proteome</keyword>
<evidence type="ECO:0000313" key="2">
    <source>
        <dbReference type="Proteomes" id="UP001434883"/>
    </source>
</evidence>
<dbReference type="EMBL" id="JAHRIN010027181">
    <property type="protein sequence ID" value="MEQ2201152.1"/>
    <property type="molecule type" value="Genomic_DNA"/>
</dbReference>